<dbReference type="EMBL" id="JAGKHQ010000016">
    <property type="protein sequence ID" value="KAG7493446.1"/>
    <property type="molecule type" value="Genomic_DNA"/>
</dbReference>
<accession>A0AAV6QK40</accession>
<organism evidence="1 2">
    <name type="scientific">Solea senegalensis</name>
    <name type="common">Senegalese sole</name>
    <dbReference type="NCBI Taxonomy" id="28829"/>
    <lineage>
        <taxon>Eukaryota</taxon>
        <taxon>Metazoa</taxon>
        <taxon>Chordata</taxon>
        <taxon>Craniata</taxon>
        <taxon>Vertebrata</taxon>
        <taxon>Euteleostomi</taxon>
        <taxon>Actinopterygii</taxon>
        <taxon>Neopterygii</taxon>
        <taxon>Teleostei</taxon>
        <taxon>Neoteleostei</taxon>
        <taxon>Acanthomorphata</taxon>
        <taxon>Carangaria</taxon>
        <taxon>Pleuronectiformes</taxon>
        <taxon>Pleuronectoidei</taxon>
        <taxon>Soleidae</taxon>
        <taxon>Solea</taxon>
    </lineage>
</organism>
<comment type="caution">
    <text evidence="1">The sequence shown here is derived from an EMBL/GenBank/DDBJ whole genome shotgun (WGS) entry which is preliminary data.</text>
</comment>
<name>A0AAV6QK40_SOLSE</name>
<evidence type="ECO:0008006" key="3">
    <source>
        <dbReference type="Google" id="ProtNLM"/>
    </source>
</evidence>
<dbReference type="Proteomes" id="UP000693946">
    <property type="component" value="Linkage Group LG4"/>
</dbReference>
<evidence type="ECO:0000313" key="2">
    <source>
        <dbReference type="Proteomes" id="UP000693946"/>
    </source>
</evidence>
<evidence type="ECO:0000313" key="1">
    <source>
        <dbReference type="EMBL" id="KAG7493446.1"/>
    </source>
</evidence>
<keyword evidence="2" id="KW-1185">Reference proteome</keyword>
<reference evidence="1 2" key="1">
    <citation type="journal article" date="2021" name="Sci. Rep.">
        <title>Chromosome anchoring in Senegalese sole (Solea senegalensis) reveals sex-associated markers and genome rearrangements in flatfish.</title>
        <authorList>
            <person name="Guerrero-Cozar I."/>
            <person name="Gomez-Garrido J."/>
            <person name="Berbel C."/>
            <person name="Martinez-Blanch J.F."/>
            <person name="Alioto T."/>
            <person name="Claros M.G."/>
            <person name="Gagnaire P.A."/>
            <person name="Manchado M."/>
        </authorList>
    </citation>
    <scope>NUCLEOTIDE SEQUENCE [LARGE SCALE GENOMIC DNA]</scope>
    <source>
        <strain evidence="1">Sse05_10M</strain>
    </source>
</reference>
<protein>
    <recommendedName>
        <fullName evidence="3">Secreted protein</fullName>
    </recommendedName>
</protein>
<sequence>MCRSLLKRSVFPGVLGHGEWHVAALPALSAASASLLWDLRMCRMLGALSDKTLSNVNTVRANPSESSVQRRRPTALRPLQHNDPYAKKRGTGRHFPSQVHAKCDRHPGFSFRSYLTIVSFKGFLKRMHSGLLVCFSAHVLHITEDEPFACL</sequence>
<proteinExistence type="predicted"/>
<dbReference type="AlphaFoldDB" id="A0AAV6QK40"/>
<gene>
    <name evidence="1" type="ORF">JOB18_009181</name>
</gene>